<reference evidence="2" key="2">
    <citation type="submission" date="2025-09" db="UniProtKB">
        <authorList>
            <consortium name="Ensembl"/>
        </authorList>
    </citation>
    <scope>IDENTIFICATION</scope>
</reference>
<dbReference type="Proteomes" id="UP000694403">
    <property type="component" value="Unplaced"/>
</dbReference>
<dbReference type="Ensembl" id="ENSCSRT00000003185.1">
    <property type="protein sequence ID" value="ENSCSRP00000003073.1"/>
    <property type="gene ID" value="ENSCSRG00000002355.1"/>
</dbReference>
<proteinExistence type="predicted"/>
<organism evidence="2 3">
    <name type="scientific">Chelydra serpentina</name>
    <name type="common">Snapping turtle</name>
    <name type="synonym">Testudo serpentina</name>
    <dbReference type="NCBI Taxonomy" id="8475"/>
    <lineage>
        <taxon>Eukaryota</taxon>
        <taxon>Metazoa</taxon>
        <taxon>Chordata</taxon>
        <taxon>Craniata</taxon>
        <taxon>Vertebrata</taxon>
        <taxon>Euteleostomi</taxon>
        <taxon>Archelosauria</taxon>
        <taxon>Testudinata</taxon>
        <taxon>Testudines</taxon>
        <taxon>Cryptodira</taxon>
        <taxon>Durocryptodira</taxon>
        <taxon>Americhelydia</taxon>
        <taxon>Chelydroidea</taxon>
        <taxon>Chelydridae</taxon>
        <taxon>Chelydra</taxon>
    </lineage>
</organism>
<feature type="region of interest" description="Disordered" evidence="1">
    <location>
        <begin position="47"/>
        <end position="71"/>
    </location>
</feature>
<reference evidence="2" key="1">
    <citation type="submission" date="2025-08" db="UniProtKB">
        <authorList>
            <consortium name="Ensembl"/>
        </authorList>
    </citation>
    <scope>IDENTIFICATION</scope>
</reference>
<name>A0A8C3RPR5_CHESE</name>
<dbReference type="AlphaFoldDB" id="A0A8C3RPR5"/>
<evidence type="ECO:0000256" key="1">
    <source>
        <dbReference type="SAM" id="MobiDB-lite"/>
    </source>
</evidence>
<sequence length="71" mass="7607">QKYTSLTCSVHTKSASVVSSDSVSTSTDNFSPDLRVWVPHLGRDFQKSAASKGSAHLNKDRIQHPAAPTAP</sequence>
<protein>
    <submittedName>
        <fullName evidence="2">Uncharacterized protein</fullName>
    </submittedName>
</protein>
<accession>A0A8C3RPR5</accession>
<evidence type="ECO:0000313" key="3">
    <source>
        <dbReference type="Proteomes" id="UP000694403"/>
    </source>
</evidence>
<keyword evidence="3" id="KW-1185">Reference proteome</keyword>
<evidence type="ECO:0000313" key="2">
    <source>
        <dbReference type="Ensembl" id="ENSCSRP00000003073.1"/>
    </source>
</evidence>